<name>A0A6J4SDC2_9ACTN</name>
<feature type="compositionally biased region" description="Low complexity" evidence="1">
    <location>
        <begin position="13"/>
        <end position="38"/>
    </location>
</feature>
<sequence length="76" mass="7019">MSAADTGPDGQDAAPSEAATPAAESLPGLGAEAPPAAAGGEGNGGAGPAAAAQKSLTIGAVCKALQSEFPDISISK</sequence>
<protein>
    <submittedName>
        <fullName evidence="2">Uncharacterized protein</fullName>
    </submittedName>
</protein>
<dbReference type="AlphaFoldDB" id="A0A6J4SDC2"/>
<accession>A0A6J4SDC2</accession>
<gene>
    <name evidence="2" type="ORF">AVDCRST_MAG38-2904</name>
</gene>
<proteinExistence type="predicted"/>
<evidence type="ECO:0000313" key="2">
    <source>
        <dbReference type="EMBL" id="CAA9495878.1"/>
    </source>
</evidence>
<evidence type="ECO:0000256" key="1">
    <source>
        <dbReference type="SAM" id="MobiDB-lite"/>
    </source>
</evidence>
<organism evidence="2">
    <name type="scientific">uncultured Solirubrobacteraceae bacterium</name>
    <dbReference type="NCBI Taxonomy" id="1162706"/>
    <lineage>
        <taxon>Bacteria</taxon>
        <taxon>Bacillati</taxon>
        <taxon>Actinomycetota</taxon>
        <taxon>Thermoleophilia</taxon>
        <taxon>Solirubrobacterales</taxon>
        <taxon>Solirubrobacteraceae</taxon>
        <taxon>environmental samples</taxon>
    </lineage>
</organism>
<dbReference type="EMBL" id="CADCVJ010000237">
    <property type="protein sequence ID" value="CAA9495878.1"/>
    <property type="molecule type" value="Genomic_DNA"/>
</dbReference>
<feature type="non-terminal residue" evidence="2">
    <location>
        <position position="76"/>
    </location>
</feature>
<feature type="region of interest" description="Disordered" evidence="1">
    <location>
        <begin position="1"/>
        <end position="51"/>
    </location>
</feature>
<reference evidence="2" key="1">
    <citation type="submission" date="2020-02" db="EMBL/GenBank/DDBJ databases">
        <authorList>
            <person name="Meier V. D."/>
        </authorList>
    </citation>
    <scope>NUCLEOTIDE SEQUENCE</scope>
    <source>
        <strain evidence="2">AVDCRST_MAG38</strain>
    </source>
</reference>